<dbReference type="Proteomes" id="UP001056778">
    <property type="component" value="Chromosome 2"/>
</dbReference>
<name>A0ACB9TNJ5_HOLOL</name>
<proteinExistence type="predicted"/>
<sequence length="327" mass="34908">MTGLRNKNPNLKALAAIGGWNEGSTTYSAMVGSASCRATFIASVIKFMDTYGFDGFDLDWEYPAQRGSAAADKNNFSTLLAEMRAAFGTKYMLTAAVASAAASVDLSYDVPKLSQYVPTYILGICENIAQGGWTVVWDDEQQVPYAYKGNQWVGFDNAKSMTLKTEYAKYYGLGGVMVWSLETDDFNGKCGEKDALLKAIKRTLGEPGTTTEGTTQGSTEGTPQGSTEGTTQSSTEGTTQGSTEGTTQGSTEGTTQGSTEGTTTEGSGDICRAAGYARDPATCTIFYQCVAYRGSYIAYPFTCPAGLYFDLSTNVCNWPSLVPECKK</sequence>
<organism evidence="1 2">
    <name type="scientific">Holotrichia oblita</name>
    <name type="common">Chafer beetle</name>
    <dbReference type="NCBI Taxonomy" id="644536"/>
    <lineage>
        <taxon>Eukaryota</taxon>
        <taxon>Metazoa</taxon>
        <taxon>Ecdysozoa</taxon>
        <taxon>Arthropoda</taxon>
        <taxon>Hexapoda</taxon>
        <taxon>Insecta</taxon>
        <taxon>Pterygota</taxon>
        <taxon>Neoptera</taxon>
        <taxon>Endopterygota</taxon>
        <taxon>Coleoptera</taxon>
        <taxon>Polyphaga</taxon>
        <taxon>Scarabaeiformia</taxon>
        <taxon>Scarabaeidae</taxon>
        <taxon>Melolonthinae</taxon>
        <taxon>Holotrichia</taxon>
    </lineage>
</organism>
<protein>
    <submittedName>
        <fullName evidence="1">Chitinase</fullName>
    </submittedName>
</protein>
<evidence type="ECO:0000313" key="1">
    <source>
        <dbReference type="EMBL" id="KAI4468376.1"/>
    </source>
</evidence>
<keyword evidence="2" id="KW-1185">Reference proteome</keyword>
<comment type="caution">
    <text evidence="1">The sequence shown here is derived from an EMBL/GenBank/DDBJ whole genome shotgun (WGS) entry which is preliminary data.</text>
</comment>
<reference evidence="1" key="1">
    <citation type="submission" date="2022-04" db="EMBL/GenBank/DDBJ databases">
        <title>Chromosome-scale genome assembly of Holotrichia oblita Faldermann.</title>
        <authorList>
            <person name="Rongchong L."/>
        </authorList>
    </citation>
    <scope>NUCLEOTIDE SEQUENCE</scope>
    <source>
        <strain evidence="1">81SQS9</strain>
    </source>
</reference>
<accession>A0ACB9TNJ5</accession>
<evidence type="ECO:0000313" key="2">
    <source>
        <dbReference type="Proteomes" id="UP001056778"/>
    </source>
</evidence>
<gene>
    <name evidence="1" type="ORF">MML48_2g00009556</name>
</gene>
<dbReference type="EMBL" id="CM043016">
    <property type="protein sequence ID" value="KAI4468376.1"/>
    <property type="molecule type" value="Genomic_DNA"/>
</dbReference>